<feature type="compositionally biased region" description="Polar residues" evidence="2">
    <location>
        <begin position="171"/>
        <end position="191"/>
    </location>
</feature>
<feature type="compositionally biased region" description="Low complexity" evidence="2">
    <location>
        <begin position="14"/>
        <end position="29"/>
    </location>
</feature>
<dbReference type="GO" id="GO:0008270">
    <property type="term" value="F:zinc ion binding"/>
    <property type="evidence" value="ECO:0007669"/>
    <property type="project" value="UniProtKB-KW"/>
</dbReference>
<feature type="region of interest" description="Disordered" evidence="2">
    <location>
        <begin position="155"/>
        <end position="191"/>
    </location>
</feature>
<feature type="region of interest" description="Disordered" evidence="2">
    <location>
        <begin position="1031"/>
        <end position="1053"/>
    </location>
</feature>
<dbReference type="OrthoDB" id="7739225at2759"/>
<feature type="region of interest" description="Disordered" evidence="2">
    <location>
        <begin position="114"/>
        <end position="138"/>
    </location>
</feature>
<feature type="domain" description="C2H2-type" evidence="3">
    <location>
        <begin position="406"/>
        <end position="434"/>
    </location>
</feature>
<dbReference type="PANTHER" id="PTHR21190">
    <property type="entry name" value="GH10077P"/>
    <property type="match status" value="1"/>
</dbReference>
<evidence type="ECO:0000313" key="4">
    <source>
        <dbReference type="EMBL" id="CAH1719851.1"/>
    </source>
</evidence>
<protein>
    <recommendedName>
        <fullName evidence="3">C2H2-type domain-containing protein</fullName>
    </recommendedName>
</protein>
<keyword evidence="1" id="KW-0862">Zinc</keyword>
<dbReference type="Gene3D" id="3.30.160.60">
    <property type="entry name" value="Classic Zinc Finger"/>
    <property type="match status" value="2"/>
</dbReference>
<feature type="compositionally biased region" description="Polar residues" evidence="2">
    <location>
        <begin position="68"/>
        <end position="78"/>
    </location>
</feature>
<reference evidence="4" key="1">
    <citation type="submission" date="2022-01" db="EMBL/GenBank/DDBJ databases">
        <authorList>
            <person name="King R."/>
        </authorList>
    </citation>
    <scope>NUCLEOTIDE SEQUENCE</scope>
</reference>
<feature type="compositionally biased region" description="Low complexity" evidence="2">
    <location>
        <begin position="41"/>
        <end position="58"/>
    </location>
</feature>
<feature type="region of interest" description="Disordered" evidence="2">
    <location>
        <begin position="312"/>
        <end position="343"/>
    </location>
</feature>
<reference evidence="4" key="2">
    <citation type="submission" date="2022-10" db="EMBL/GenBank/DDBJ databases">
        <authorList>
            <consortium name="ENA_rothamsted_submissions"/>
            <consortium name="culmorum"/>
            <person name="King R."/>
        </authorList>
    </citation>
    <scope>NUCLEOTIDE SEQUENCE</scope>
</reference>
<sequence length="1335" mass="146724">MMASLYATPPPDTTTPNATSSTNITSASTVDLNGEDTSVLSDTSNSSQTNSSVNSSQNHQKAPKRSILVTSPSTSVNNYPLLGSLFDSTPDLSKKRRKQTTPIRISATAFELQQQQQNQNNINNSSNNNISSGNESINTNGLLTTTAAFQSSSDITEINDDGDDDNESGTYTTNGEKGMPQISSVSSVPSTIENDGNLQKIFLKNLSQLQAAAVAQHHSNSLSNNNNNSNTTNNNEASILNENSRIISHQQLSPAAKLLRGSLSPLQPLNLNNNSSSSNQNGQHHHDGELSKPHDFENDIEVEYHNKFLKTNSNLHSNDKSPLDNDLVGKSGSSWSEKQDKKPSESDSWLSLASLPFPFPSEAAAAAALSAGYLPQLPLLSGVGPFGSEGVLSRGAAPLRIFNPEAYCDLCNKEFCNKYFLKTHKANKHGIYEPMTPMTSSDMPTLNQLNQMQQMMQLQQQSMQQQFSQAQQNAQQQKSQMMAAVAVVAQQQQQTSSIPIQVQEPPQSGNNSLPSNGPPNAFCDICFKKFSSPAALKKHRLKIHEIGVVKIENIKGSLNGPTPPLSSSSSNIMPPQTQPVELTTKSHNNSSNNSNDDPHGQLIDEMKETQNQNILPLPFNFPEGFREDFQVEQEDASFTPEPRKLSPASIQQARDANFSYDKLKRLGVINPEAFCELCCKEYCNKYFLRTHKLKRHGIFLPIDDIKDMDSARALWPYMQTNPLNLIMGGDLKALQMYAKKQKEVEQQNHENSDQSGVIKIPSPSPSSNDDEMMKDDDGQSNPAGVTSMKGDEADDDMEENLKRIGGKTSPLSQIPQLTPQESEAISVDLQKLQSMILQLNELNQNRCMPCAICGKEMENQYMLHAHMLAEHSGFTNNNSIKLSPRPSSIPSPSPNEFEVCKQCDKEFSNIFLLKQHLMEHHGMPPLSPTTLRGEGFITPDRKTSNQHILSQPTTPTQNDRKPMFQMTPTSSYCEICNKELCNKYFMKTHMQRMHGIEIENGAQIGGVVCNICNKELCSKYFLRVHKHNTHGIVEDGSPQQRPGSESIDSDNGFQLDLKPGEVSDQSNRYFSHFTEVCPLCSRRFRSAKWLKAHLMSDHGKAGLDKLNEIESKIGIIKGPPSPGIKIPNGGYNLSSPDLMIKTSLGGLFSGDNSMATSPSGSQNNPLKGYQCSFCSFSTPILAILFIHERSHQASNTAMNLIQNQNKSESAVSIAKELSNSQHPTPGVSSPSSTPASTPIPSTPQESNSGKTEMNNLMENFPPIMHSRPSVGLPQEAGPLVMQSFLLEESMFTKSLVNGKTGTMNDNYKFIPSMVILPVRERISSPVTISFTLTPA</sequence>
<dbReference type="SMART" id="SM00355">
    <property type="entry name" value="ZnF_C2H2"/>
    <property type="match status" value="9"/>
</dbReference>
<dbReference type="Pfam" id="PF00096">
    <property type="entry name" value="zf-C2H2"/>
    <property type="match status" value="2"/>
</dbReference>
<feature type="domain" description="C2H2-type" evidence="3">
    <location>
        <begin position="898"/>
        <end position="925"/>
    </location>
</feature>
<feature type="region of interest" description="Disordered" evidence="2">
    <location>
        <begin position="940"/>
        <end position="962"/>
    </location>
</feature>
<dbReference type="Proteomes" id="UP001153620">
    <property type="component" value="Chromosome 2"/>
</dbReference>
<keyword evidence="5" id="KW-1185">Reference proteome</keyword>
<feature type="compositionally biased region" description="Basic and acidic residues" evidence="2">
    <location>
        <begin position="742"/>
        <end position="752"/>
    </location>
</feature>
<feature type="region of interest" description="Disordered" evidence="2">
    <location>
        <begin position="556"/>
        <end position="601"/>
    </location>
</feature>
<name>A0A9P0IUS5_9DIPT</name>
<feature type="compositionally biased region" description="Polar residues" evidence="2">
    <location>
        <begin position="1244"/>
        <end position="1257"/>
    </location>
</feature>
<feature type="region of interest" description="Disordered" evidence="2">
    <location>
        <begin position="217"/>
        <end position="236"/>
    </location>
</feature>
<feature type="compositionally biased region" description="Polar residues" evidence="2">
    <location>
        <begin position="565"/>
        <end position="587"/>
    </location>
</feature>
<proteinExistence type="predicted"/>
<gene>
    <name evidence="4" type="ORF">CHIRRI_LOCUS7110</name>
</gene>
<accession>A0A9P0IUS5</accession>
<evidence type="ECO:0000259" key="3">
    <source>
        <dbReference type="PROSITE" id="PS50157"/>
    </source>
</evidence>
<feature type="region of interest" description="Disordered" evidence="2">
    <location>
        <begin position="1"/>
        <end position="100"/>
    </location>
</feature>
<feature type="region of interest" description="Disordered" evidence="2">
    <location>
        <begin position="1218"/>
        <end position="1271"/>
    </location>
</feature>
<evidence type="ECO:0000256" key="1">
    <source>
        <dbReference type="PROSITE-ProRule" id="PRU00042"/>
    </source>
</evidence>
<evidence type="ECO:0000256" key="2">
    <source>
        <dbReference type="SAM" id="MobiDB-lite"/>
    </source>
</evidence>
<dbReference type="EMBL" id="OU895878">
    <property type="protein sequence ID" value="CAH1719851.1"/>
    <property type="molecule type" value="Genomic_DNA"/>
</dbReference>
<dbReference type="PROSITE" id="PS00028">
    <property type="entry name" value="ZINC_FINGER_C2H2_1"/>
    <property type="match status" value="7"/>
</dbReference>
<dbReference type="PROSITE" id="PS50157">
    <property type="entry name" value="ZINC_FINGER_C2H2_2"/>
    <property type="match status" value="2"/>
</dbReference>
<feature type="compositionally biased region" description="Low complexity" evidence="2">
    <location>
        <begin position="266"/>
        <end position="281"/>
    </location>
</feature>
<organism evidence="4 5">
    <name type="scientific">Chironomus riparius</name>
    <dbReference type="NCBI Taxonomy" id="315576"/>
    <lineage>
        <taxon>Eukaryota</taxon>
        <taxon>Metazoa</taxon>
        <taxon>Ecdysozoa</taxon>
        <taxon>Arthropoda</taxon>
        <taxon>Hexapoda</taxon>
        <taxon>Insecta</taxon>
        <taxon>Pterygota</taxon>
        <taxon>Neoptera</taxon>
        <taxon>Endopterygota</taxon>
        <taxon>Diptera</taxon>
        <taxon>Nematocera</taxon>
        <taxon>Chironomoidea</taxon>
        <taxon>Chironomidae</taxon>
        <taxon>Chironominae</taxon>
        <taxon>Chironomus</taxon>
    </lineage>
</organism>
<feature type="compositionally biased region" description="Low complexity" evidence="2">
    <location>
        <begin position="219"/>
        <end position="235"/>
    </location>
</feature>
<feature type="region of interest" description="Disordered" evidence="2">
    <location>
        <begin position="742"/>
        <end position="795"/>
    </location>
</feature>
<keyword evidence="1" id="KW-0479">Metal-binding</keyword>
<dbReference type="PANTHER" id="PTHR21190:SF1">
    <property type="entry name" value="GH10077P"/>
    <property type="match status" value="1"/>
</dbReference>
<evidence type="ECO:0000313" key="5">
    <source>
        <dbReference type="Proteomes" id="UP001153620"/>
    </source>
</evidence>
<keyword evidence="1" id="KW-0863">Zinc-finger</keyword>
<feature type="region of interest" description="Disordered" evidence="2">
    <location>
        <begin position="266"/>
        <end position="293"/>
    </location>
</feature>
<feature type="compositionally biased region" description="Polar residues" evidence="2">
    <location>
        <begin position="945"/>
        <end position="957"/>
    </location>
</feature>
<feature type="compositionally biased region" description="Basic and acidic residues" evidence="2">
    <location>
        <begin position="284"/>
        <end position="293"/>
    </location>
</feature>
<feature type="compositionally biased region" description="Acidic residues" evidence="2">
    <location>
        <begin position="157"/>
        <end position="167"/>
    </location>
</feature>
<dbReference type="InterPro" id="IPR013087">
    <property type="entry name" value="Znf_C2H2_type"/>
</dbReference>
<feature type="compositionally biased region" description="Low complexity" evidence="2">
    <location>
        <begin position="1223"/>
        <end position="1243"/>
    </location>
</feature>